<dbReference type="RefSeq" id="WP_344682159.1">
    <property type="nucleotide sequence ID" value="NZ_BAAAUX010000016.1"/>
</dbReference>
<feature type="domain" description="Histidine kinase" evidence="12">
    <location>
        <begin position="266"/>
        <end position="476"/>
    </location>
</feature>
<keyword evidence="7 14" id="KW-0418">Kinase</keyword>
<dbReference type="PRINTS" id="PR00344">
    <property type="entry name" value="BCTRLSENSOR"/>
</dbReference>
<protein>
    <recommendedName>
        <fullName evidence="3">histidine kinase</fullName>
        <ecNumber evidence="3">2.7.13.3</ecNumber>
    </recommendedName>
</protein>
<dbReference type="SUPFAM" id="SSF47384">
    <property type="entry name" value="Homodimeric domain of signal transducing histidine kinase"/>
    <property type="match status" value="1"/>
</dbReference>
<dbReference type="SMART" id="SM00388">
    <property type="entry name" value="HisKA"/>
    <property type="match status" value="1"/>
</dbReference>
<dbReference type="EMBL" id="BAAAUX010000016">
    <property type="protein sequence ID" value="GAA2802309.1"/>
    <property type="molecule type" value="Genomic_DNA"/>
</dbReference>
<feature type="transmembrane region" description="Helical" evidence="11">
    <location>
        <begin position="187"/>
        <end position="210"/>
    </location>
</feature>
<keyword evidence="15" id="KW-1185">Reference proteome</keyword>
<evidence type="ECO:0000256" key="3">
    <source>
        <dbReference type="ARBA" id="ARBA00012438"/>
    </source>
</evidence>
<dbReference type="Pfam" id="PF02518">
    <property type="entry name" value="HATPase_c"/>
    <property type="match status" value="1"/>
</dbReference>
<reference evidence="14 15" key="1">
    <citation type="journal article" date="2019" name="Int. J. Syst. Evol. Microbiol.">
        <title>The Global Catalogue of Microorganisms (GCM) 10K type strain sequencing project: providing services to taxonomists for standard genome sequencing and annotation.</title>
        <authorList>
            <consortium name="The Broad Institute Genomics Platform"/>
            <consortium name="The Broad Institute Genome Sequencing Center for Infectious Disease"/>
            <person name="Wu L."/>
            <person name="Ma J."/>
        </authorList>
    </citation>
    <scope>NUCLEOTIDE SEQUENCE [LARGE SCALE GENOMIC DNA]</scope>
    <source>
        <strain evidence="14 15">JCM 9383</strain>
    </source>
</reference>
<evidence type="ECO:0000313" key="14">
    <source>
        <dbReference type="EMBL" id="GAA2802309.1"/>
    </source>
</evidence>
<dbReference type="Pfam" id="PF00512">
    <property type="entry name" value="HisKA"/>
    <property type="match status" value="1"/>
</dbReference>
<comment type="catalytic activity">
    <reaction evidence="1">
        <text>ATP + protein L-histidine = ADP + protein N-phospho-L-histidine.</text>
        <dbReference type="EC" id="2.7.13.3"/>
    </reaction>
</comment>
<evidence type="ECO:0000313" key="15">
    <source>
        <dbReference type="Proteomes" id="UP001500979"/>
    </source>
</evidence>
<dbReference type="SUPFAM" id="SSF158472">
    <property type="entry name" value="HAMP domain-like"/>
    <property type="match status" value="1"/>
</dbReference>
<dbReference type="PANTHER" id="PTHR45436:SF5">
    <property type="entry name" value="SENSOR HISTIDINE KINASE TRCS"/>
    <property type="match status" value="1"/>
</dbReference>
<evidence type="ECO:0000256" key="9">
    <source>
        <dbReference type="ARBA" id="ARBA00023012"/>
    </source>
</evidence>
<dbReference type="InterPro" id="IPR003660">
    <property type="entry name" value="HAMP_dom"/>
</dbReference>
<dbReference type="PANTHER" id="PTHR45436">
    <property type="entry name" value="SENSOR HISTIDINE KINASE YKOH"/>
    <property type="match status" value="1"/>
</dbReference>
<dbReference type="CDD" id="cd00075">
    <property type="entry name" value="HATPase"/>
    <property type="match status" value="1"/>
</dbReference>
<dbReference type="PROSITE" id="PS50885">
    <property type="entry name" value="HAMP"/>
    <property type="match status" value="1"/>
</dbReference>
<evidence type="ECO:0000256" key="11">
    <source>
        <dbReference type="SAM" id="Phobius"/>
    </source>
</evidence>
<evidence type="ECO:0000256" key="8">
    <source>
        <dbReference type="ARBA" id="ARBA00022989"/>
    </source>
</evidence>
<sequence length="487" mass="53021">MTTEPGTRLRTGALQSARVRILAWMLLLVGITLGVTTSAMAVVLTTQLEERVDVRLAEEVSEFRKYVASHAEMSAHPVTSVRGLLESALRTVVPDEHQTFLALVDGSVLPPGEAGPGGDLLDDPALRARLVSADRPVYGDAMTEAGRVRYAVVPVAVASDSARGTFVVVAYPDQERAEILDAVRTDVLIGFGALLMAAVVGWLFAGRLLAPLRLLRATANSITESDLARRIPLRGDDEITQLAETFNRMLDRLQEAFSTQRRFLDDAGHELRTPITIIRGNLELVDADPRARRARIELVTDELDRMSRMVEDLLVLATANRPDFLLPAPIEVSEVVEEVFVKASALADRTWLLDQPADAPPAVLHADRQRITQALIQLAQNAVQHTAPDSPIWIGSDVDGRVARIWVRDSGPGVPPDQQDHVFDRFARATRTRHSQGAGLGLAIVKAIAEAHAGRVRLHNRPGAGATFVLELPISESVPTSHSQVPR</sequence>
<dbReference type="InterPro" id="IPR005467">
    <property type="entry name" value="His_kinase_dom"/>
</dbReference>
<dbReference type="InterPro" id="IPR036097">
    <property type="entry name" value="HisK_dim/P_sf"/>
</dbReference>
<dbReference type="Gene3D" id="6.10.340.10">
    <property type="match status" value="1"/>
</dbReference>
<comment type="caution">
    <text evidence="14">The sequence shown here is derived from an EMBL/GenBank/DDBJ whole genome shotgun (WGS) entry which is preliminary data.</text>
</comment>
<dbReference type="InterPro" id="IPR050428">
    <property type="entry name" value="TCS_sensor_his_kinase"/>
</dbReference>
<dbReference type="InterPro" id="IPR003594">
    <property type="entry name" value="HATPase_dom"/>
</dbReference>
<dbReference type="SUPFAM" id="SSF55874">
    <property type="entry name" value="ATPase domain of HSP90 chaperone/DNA topoisomerase II/histidine kinase"/>
    <property type="match status" value="1"/>
</dbReference>
<keyword evidence="5" id="KW-0808">Transferase</keyword>
<dbReference type="Gene3D" id="1.10.287.130">
    <property type="match status" value="1"/>
</dbReference>
<evidence type="ECO:0000256" key="7">
    <source>
        <dbReference type="ARBA" id="ARBA00022777"/>
    </source>
</evidence>
<dbReference type="Gene3D" id="3.30.565.10">
    <property type="entry name" value="Histidine kinase-like ATPase, C-terminal domain"/>
    <property type="match status" value="1"/>
</dbReference>
<dbReference type="SMART" id="SM00387">
    <property type="entry name" value="HATPase_c"/>
    <property type="match status" value="1"/>
</dbReference>
<dbReference type="InterPro" id="IPR004358">
    <property type="entry name" value="Sig_transdc_His_kin-like_C"/>
</dbReference>
<dbReference type="PROSITE" id="PS50109">
    <property type="entry name" value="HIS_KIN"/>
    <property type="match status" value="1"/>
</dbReference>
<evidence type="ECO:0000256" key="4">
    <source>
        <dbReference type="ARBA" id="ARBA00022553"/>
    </source>
</evidence>
<evidence type="ECO:0000256" key="10">
    <source>
        <dbReference type="ARBA" id="ARBA00023136"/>
    </source>
</evidence>
<keyword evidence="4" id="KW-0597">Phosphoprotein</keyword>
<evidence type="ECO:0000256" key="6">
    <source>
        <dbReference type="ARBA" id="ARBA00022692"/>
    </source>
</evidence>
<feature type="domain" description="HAMP" evidence="13">
    <location>
        <begin position="206"/>
        <end position="258"/>
    </location>
</feature>
<dbReference type="InterPro" id="IPR003661">
    <property type="entry name" value="HisK_dim/P_dom"/>
</dbReference>
<dbReference type="Proteomes" id="UP001500979">
    <property type="component" value="Unassembled WGS sequence"/>
</dbReference>
<organism evidence="14 15">
    <name type="scientific">Saccharopolyspora taberi</name>
    <dbReference type="NCBI Taxonomy" id="60895"/>
    <lineage>
        <taxon>Bacteria</taxon>
        <taxon>Bacillati</taxon>
        <taxon>Actinomycetota</taxon>
        <taxon>Actinomycetes</taxon>
        <taxon>Pseudonocardiales</taxon>
        <taxon>Pseudonocardiaceae</taxon>
        <taxon>Saccharopolyspora</taxon>
    </lineage>
</organism>
<evidence type="ECO:0000259" key="13">
    <source>
        <dbReference type="PROSITE" id="PS50885"/>
    </source>
</evidence>
<keyword evidence="10 11" id="KW-0472">Membrane</keyword>
<proteinExistence type="predicted"/>
<dbReference type="InterPro" id="IPR036890">
    <property type="entry name" value="HATPase_C_sf"/>
</dbReference>
<dbReference type="CDD" id="cd06225">
    <property type="entry name" value="HAMP"/>
    <property type="match status" value="1"/>
</dbReference>
<evidence type="ECO:0000259" key="12">
    <source>
        <dbReference type="PROSITE" id="PS50109"/>
    </source>
</evidence>
<dbReference type="SMART" id="SM00304">
    <property type="entry name" value="HAMP"/>
    <property type="match status" value="1"/>
</dbReference>
<gene>
    <name evidence="14" type="ORF">GCM10010470_41700</name>
</gene>
<accession>A0ABN3VG93</accession>
<evidence type="ECO:0000256" key="2">
    <source>
        <dbReference type="ARBA" id="ARBA00004236"/>
    </source>
</evidence>
<keyword evidence="8 11" id="KW-1133">Transmembrane helix</keyword>
<keyword evidence="6 11" id="KW-0812">Transmembrane</keyword>
<dbReference type="Pfam" id="PF00672">
    <property type="entry name" value="HAMP"/>
    <property type="match status" value="1"/>
</dbReference>
<dbReference type="CDD" id="cd00082">
    <property type="entry name" value="HisKA"/>
    <property type="match status" value="1"/>
</dbReference>
<dbReference type="GO" id="GO:0016301">
    <property type="term" value="F:kinase activity"/>
    <property type="evidence" value="ECO:0007669"/>
    <property type="project" value="UniProtKB-KW"/>
</dbReference>
<dbReference type="EC" id="2.7.13.3" evidence="3"/>
<evidence type="ECO:0000256" key="1">
    <source>
        <dbReference type="ARBA" id="ARBA00000085"/>
    </source>
</evidence>
<feature type="transmembrane region" description="Helical" evidence="11">
    <location>
        <begin position="21"/>
        <end position="44"/>
    </location>
</feature>
<evidence type="ECO:0000256" key="5">
    <source>
        <dbReference type="ARBA" id="ARBA00022679"/>
    </source>
</evidence>
<name>A0ABN3VG93_9PSEU</name>
<comment type="subcellular location">
    <subcellularLocation>
        <location evidence="2">Cell membrane</location>
    </subcellularLocation>
</comment>
<keyword evidence="9" id="KW-0902">Two-component regulatory system</keyword>